<evidence type="ECO:0000259" key="2">
    <source>
        <dbReference type="PROSITE" id="PS50181"/>
    </source>
</evidence>
<dbReference type="InterPro" id="IPR001810">
    <property type="entry name" value="F-box_dom"/>
</dbReference>
<organism evidence="3 4">
    <name type="scientific">Microdochium trichocladiopsis</name>
    <dbReference type="NCBI Taxonomy" id="1682393"/>
    <lineage>
        <taxon>Eukaryota</taxon>
        <taxon>Fungi</taxon>
        <taxon>Dikarya</taxon>
        <taxon>Ascomycota</taxon>
        <taxon>Pezizomycotina</taxon>
        <taxon>Sordariomycetes</taxon>
        <taxon>Xylariomycetidae</taxon>
        <taxon>Xylariales</taxon>
        <taxon>Microdochiaceae</taxon>
        <taxon>Microdochium</taxon>
    </lineage>
</organism>
<dbReference type="Proteomes" id="UP000756346">
    <property type="component" value="Unassembled WGS sequence"/>
</dbReference>
<dbReference type="EMBL" id="JAGTJQ010000001">
    <property type="protein sequence ID" value="KAH7039731.1"/>
    <property type="molecule type" value="Genomic_DNA"/>
</dbReference>
<evidence type="ECO:0000313" key="4">
    <source>
        <dbReference type="Proteomes" id="UP000756346"/>
    </source>
</evidence>
<feature type="region of interest" description="Disordered" evidence="1">
    <location>
        <begin position="658"/>
        <end position="678"/>
    </location>
</feature>
<name>A0A9P9BT91_9PEZI</name>
<sequence length="915" mass="99785">MATSMPRGSCVLCGVPIDERLSRSWTPHFRAVYVRNTTRGPAEAQLSGVGLRDHGFDRAPLGRHAHFYDNNFEPDNLCVFRLQRGSRDEHGTAPTQYGVPFHLTCWDILERVAAGDRNDPDAGFRDINLTHLHQFFGCFPEQQGRINWGHNYGFIEYEDSGSNFVGFERVLADVARGFAGPHHDPGESYPIQAALRLPKASRPVLALPARRLRKTSISLTVTEAKETDQFDQLPTEIRDIILFQLSSPDVLTLKLASRAIAETELGETFWASRFDSGQQMGHVYEARDATVPLGNWRDAYFEMAELQTRRETLRNRARIWGIADALLNILQHMGSGSSTTLQGTECGVPLPNWMFELSTAGAAGAVVNLPHGPDALRDGEGYTNHYGRLHDFSYGACVEPSRVRYHKGISRDARVWVSFIELPDARYISGLRFENVSGTAQSWSIGYIHATNEELLPPVSEDESGSGGALCGFELAVGSRGVLGLRKLGSLESQKGQWVGRHEGVPRKLLLLKEGVEPYMLTCGFDAIKLLVVWASKPATSNNKPASSTTIRKSPYRSSKLREHSLWYPAVPPAHCDLFPLGPTRERAWLPMNASSFSQQGQIAGLGTGVRVGQPHEVILFGGEHGEKLTEVTGLTMTLRDGVLVEFGVSRRVRDDKDCDHTKDNGDGTINEELGGKHDGSVSHMFGEHLRTGVISIPAQAGTAEYGTLHEPFQYLSRTDAVPREFRGTAKVKTQTYEFAIDGKSGERIVGIDVVGAQREDGHDDHDGAIHGRGSTMIGGLRISTNFGRCFNVLGVSDDLSDSDDSLARSRNIRAKDSGAANDGSGVLVGVYGRRDNYGRFVSLGEINAPAHIAAKTPEGGRTFTPETRLSNRAAGVLISPGALAFAGNSAALDSDCSLGSDVDELENVLGGLAL</sequence>
<dbReference type="RefSeq" id="XP_046017786.1">
    <property type="nucleotide sequence ID" value="XM_046152105.1"/>
</dbReference>
<evidence type="ECO:0000313" key="3">
    <source>
        <dbReference type="EMBL" id="KAH7039731.1"/>
    </source>
</evidence>
<dbReference type="AlphaFoldDB" id="A0A9P9BT91"/>
<comment type="caution">
    <text evidence="3">The sequence shown here is derived from an EMBL/GenBank/DDBJ whole genome shotgun (WGS) entry which is preliminary data.</text>
</comment>
<keyword evidence="4" id="KW-1185">Reference proteome</keyword>
<dbReference type="Pfam" id="PF24539">
    <property type="entry name" value="DUF7600"/>
    <property type="match status" value="1"/>
</dbReference>
<evidence type="ECO:0000256" key="1">
    <source>
        <dbReference type="SAM" id="MobiDB-lite"/>
    </source>
</evidence>
<reference evidence="3" key="1">
    <citation type="journal article" date="2021" name="Nat. Commun.">
        <title>Genetic determinants of endophytism in the Arabidopsis root mycobiome.</title>
        <authorList>
            <person name="Mesny F."/>
            <person name="Miyauchi S."/>
            <person name="Thiergart T."/>
            <person name="Pickel B."/>
            <person name="Atanasova L."/>
            <person name="Karlsson M."/>
            <person name="Huettel B."/>
            <person name="Barry K.W."/>
            <person name="Haridas S."/>
            <person name="Chen C."/>
            <person name="Bauer D."/>
            <person name="Andreopoulos W."/>
            <person name="Pangilinan J."/>
            <person name="LaButti K."/>
            <person name="Riley R."/>
            <person name="Lipzen A."/>
            <person name="Clum A."/>
            <person name="Drula E."/>
            <person name="Henrissat B."/>
            <person name="Kohler A."/>
            <person name="Grigoriev I.V."/>
            <person name="Martin F.M."/>
            <person name="Hacquard S."/>
        </authorList>
    </citation>
    <scope>NUCLEOTIDE SEQUENCE</scope>
    <source>
        <strain evidence="3">MPI-CAGE-CH-0230</strain>
    </source>
</reference>
<dbReference type="OrthoDB" id="5273847at2759"/>
<dbReference type="InterPro" id="IPR056021">
    <property type="entry name" value="DUF7600"/>
</dbReference>
<proteinExistence type="predicted"/>
<protein>
    <recommendedName>
        <fullName evidence="2">F-box domain-containing protein</fullName>
    </recommendedName>
</protein>
<dbReference type="PROSITE" id="PS50181">
    <property type="entry name" value="FBOX"/>
    <property type="match status" value="1"/>
</dbReference>
<accession>A0A9P9BT91</accession>
<dbReference type="GeneID" id="70181651"/>
<feature type="domain" description="F-box" evidence="2">
    <location>
        <begin position="227"/>
        <end position="273"/>
    </location>
</feature>
<gene>
    <name evidence="3" type="ORF">B0I36DRAFT_309175</name>
</gene>